<dbReference type="AlphaFoldDB" id="A0A6M3IT51"/>
<evidence type="ECO:0000313" key="1">
    <source>
        <dbReference type="EMBL" id="QJA59642.1"/>
    </source>
</evidence>
<gene>
    <name evidence="1" type="ORF">MM415B01253_0016</name>
</gene>
<protein>
    <recommendedName>
        <fullName evidence="2">Peptidase</fullName>
    </recommendedName>
</protein>
<organism evidence="1">
    <name type="scientific">viral metagenome</name>
    <dbReference type="NCBI Taxonomy" id="1070528"/>
    <lineage>
        <taxon>unclassified sequences</taxon>
        <taxon>metagenomes</taxon>
        <taxon>organismal metagenomes</taxon>
    </lineage>
</organism>
<dbReference type="CDD" id="cd06462">
    <property type="entry name" value="Peptidase_S24_S26"/>
    <property type="match status" value="1"/>
</dbReference>
<accession>A0A6M3IT51</accession>
<dbReference type="EMBL" id="MT141378">
    <property type="protein sequence ID" value="QJA59642.1"/>
    <property type="molecule type" value="Genomic_DNA"/>
</dbReference>
<proteinExistence type="predicted"/>
<sequence length="152" mass="17340">MIKIILEIIGKVFSSKVTVERASPGDWIPQEVVRGWVKGLEWEFLGLEYAPEVWVPMIPDTNSMDGTFDLGNNNILISGETESDQQKLIDRLQVGDIAVYRNARQYSVHRIIEIGNDTGGKYFIFKGDNNHSPDIDRVREEEIKWISVGVIY</sequence>
<reference evidence="1" key="1">
    <citation type="submission" date="2020-03" db="EMBL/GenBank/DDBJ databases">
        <title>The deep terrestrial virosphere.</title>
        <authorList>
            <person name="Holmfeldt K."/>
            <person name="Nilsson E."/>
            <person name="Simone D."/>
            <person name="Lopez-Fernandez M."/>
            <person name="Wu X."/>
            <person name="de Brujin I."/>
            <person name="Lundin D."/>
            <person name="Andersson A."/>
            <person name="Bertilsson S."/>
            <person name="Dopson M."/>
        </authorList>
    </citation>
    <scope>NUCLEOTIDE SEQUENCE</scope>
    <source>
        <strain evidence="1">MM415B01253</strain>
    </source>
</reference>
<name>A0A6M3IT51_9ZZZZ</name>
<evidence type="ECO:0008006" key="2">
    <source>
        <dbReference type="Google" id="ProtNLM"/>
    </source>
</evidence>